<name>A0A2A2SB69_9SPHN</name>
<sequence length="111" mass="11514">MRRLFAFLAVLLLASGLVFGSTAHAYEAAACIEPCSASDGGLVVSVSDPAPDKPGKCAPGHCCCCHGHHVGVTTTPEPLEQVAEVRVAPVASRFEQRARGIPDPALRPPQA</sequence>
<feature type="signal peptide" evidence="1">
    <location>
        <begin position="1"/>
        <end position="25"/>
    </location>
</feature>
<dbReference type="Proteomes" id="UP000218151">
    <property type="component" value="Unassembled WGS sequence"/>
</dbReference>
<evidence type="ECO:0000256" key="1">
    <source>
        <dbReference type="SAM" id="SignalP"/>
    </source>
</evidence>
<evidence type="ECO:0000313" key="2">
    <source>
        <dbReference type="EMBL" id="PAX06496.1"/>
    </source>
</evidence>
<proteinExistence type="predicted"/>
<keyword evidence="3" id="KW-1185">Reference proteome</keyword>
<evidence type="ECO:0000313" key="3">
    <source>
        <dbReference type="Proteomes" id="UP000218151"/>
    </source>
</evidence>
<keyword evidence="1" id="KW-0732">Signal</keyword>
<dbReference type="RefSeq" id="WP_095999631.1">
    <property type="nucleotide sequence ID" value="NZ_NSLI01000006.1"/>
</dbReference>
<dbReference type="AlphaFoldDB" id="A0A2A2SB69"/>
<reference evidence="3" key="1">
    <citation type="submission" date="2017-09" db="EMBL/GenBank/DDBJ databases">
        <authorList>
            <person name="Feng G."/>
            <person name="Zhu H."/>
        </authorList>
    </citation>
    <scope>NUCLEOTIDE SEQUENCE [LARGE SCALE GENOMIC DNA]</scope>
    <source>
        <strain evidence="3">1PNM-20</strain>
    </source>
</reference>
<comment type="caution">
    <text evidence="2">The sequence shown here is derived from an EMBL/GenBank/DDBJ whole genome shotgun (WGS) entry which is preliminary data.</text>
</comment>
<accession>A0A2A2SB69</accession>
<feature type="chain" id="PRO_5012494477" description="DUF2946 domain-containing protein" evidence="1">
    <location>
        <begin position="26"/>
        <end position="111"/>
    </location>
</feature>
<protein>
    <recommendedName>
        <fullName evidence="4">DUF2946 domain-containing protein</fullName>
    </recommendedName>
</protein>
<gene>
    <name evidence="2" type="ORF">CKY28_17255</name>
</gene>
<evidence type="ECO:0008006" key="4">
    <source>
        <dbReference type="Google" id="ProtNLM"/>
    </source>
</evidence>
<organism evidence="2 3">
    <name type="scientific">Sphingomonas lenta</name>
    <dbReference type="NCBI Taxonomy" id="1141887"/>
    <lineage>
        <taxon>Bacteria</taxon>
        <taxon>Pseudomonadati</taxon>
        <taxon>Pseudomonadota</taxon>
        <taxon>Alphaproteobacteria</taxon>
        <taxon>Sphingomonadales</taxon>
        <taxon>Sphingomonadaceae</taxon>
        <taxon>Sphingomonas</taxon>
    </lineage>
</organism>
<dbReference type="EMBL" id="NSLI01000006">
    <property type="protein sequence ID" value="PAX06496.1"/>
    <property type="molecule type" value="Genomic_DNA"/>
</dbReference>